<dbReference type="InterPro" id="IPR050351">
    <property type="entry name" value="BphY/WalK/GraS-like"/>
</dbReference>
<dbReference type="SUPFAM" id="SSF55874">
    <property type="entry name" value="ATPase domain of HSP90 chaperone/DNA topoisomerase II/histidine kinase"/>
    <property type="match status" value="1"/>
</dbReference>
<evidence type="ECO:0000259" key="10">
    <source>
        <dbReference type="PROSITE" id="PS50109"/>
    </source>
</evidence>
<dbReference type="GO" id="GO:0007234">
    <property type="term" value="P:osmosensory signaling via phosphorelay pathway"/>
    <property type="evidence" value="ECO:0007669"/>
    <property type="project" value="TreeGrafter"/>
</dbReference>
<reference evidence="11 12" key="1">
    <citation type="submission" date="2018-12" db="EMBL/GenBank/DDBJ databases">
        <authorList>
            <person name="Toschakov S.V."/>
        </authorList>
    </citation>
    <scope>NUCLEOTIDE SEQUENCE [LARGE SCALE GENOMIC DNA]</scope>
    <source>
        <strain evidence="11 12">GM2012</strain>
    </source>
</reference>
<dbReference type="PANTHER" id="PTHR42878">
    <property type="entry name" value="TWO-COMPONENT HISTIDINE KINASE"/>
    <property type="match status" value="1"/>
</dbReference>
<dbReference type="InterPro" id="IPR004358">
    <property type="entry name" value="Sig_transdc_His_kin-like_C"/>
</dbReference>
<dbReference type="Gene3D" id="1.10.287.130">
    <property type="match status" value="1"/>
</dbReference>
<dbReference type="GO" id="GO:0005524">
    <property type="term" value="F:ATP binding"/>
    <property type="evidence" value="ECO:0007669"/>
    <property type="project" value="UniProtKB-KW"/>
</dbReference>
<keyword evidence="4" id="KW-0808">Transferase</keyword>
<dbReference type="GO" id="GO:0030295">
    <property type="term" value="F:protein kinase activator activity"/>
    <property type="evidence" value="ECO:0007669"/>
    <property type="project" value="TreeGrafter"/>
</dbReference>
<proteinExistence type="predicted"/>
<evidence type="ECO:0000313" key="12">
    <source>
        <dbReference type="Proteomes" id="UP000280296"/>
    </source>
</evidence>
<dbReference type="SMART" id="SM00387">
    <property type="entry name" value="HATPase_c"/>
    <property type="match status" value="1"/>
</dbReference>
<dbReference type="PROSITE" id="PS50109">
    <property type="entry name" value="HIS_KIN"/>
    <property type="match status" value="1"/>
</dbReference>
<comment type="caution">
    <text evidence="11">The sequence shown here is derived from an EMBL/GenBank/DDBJ whole genome shotgun (WGS) entry which is preliminary data.</text>
</comment>
<feature type="non-terminal residue" evidence="11">
    <location>
        <position position="1"/>
    </location>
</feature>
<keyword evidence="8" id="KW-0902">Two-component regulatory system</keyword>
<comment type="catalytic activity">
    <reaction evidence="1">
        <text>ATP + protein L-histidine = ADP + protein N-phospho-L-histidine.</text>
        <dbReference type="EC" id="2.7.13.3"/>
    </reaction>
</comment>
<protein>
    <recommendedName>
        <fullName evidence="2">histidine kinase</fullName>
        <ecNumber evidence="2">2.7.13.3</ecNumber>
    </recommendedName>
</protein>
<dbReference type="InterPro" id="IPR013976">
    <property type="entry name" value="HDOD"/>
</dbReference>
<dbReference type="Gene3D" id="1.10.3210.10">
    <property type="entry name" value="Hypothetical protein af1432"/>
    <property type="match status" value="1"/>
</dbReference>
<sequence length="549" mass="59557">PARRAGARPGPIGKEPDRVRWPAPTSGDAGPLRARLERLDGLPLRPSTARSLIFGSPKEAATLDPAWALLVSARGEDEARRLLPDWPHWPPCGPRAAAARDHLWRCSVAAATAARSLDGDPDPEASSRLALLLPIGLWALAAVDPDRLADWLDARDPARRGLLERSWFSRDLRGLGLLLAHRWGCDPALVDVLRSVDPTRPAGPSSAAEPDRIARVRAALRLASRTPWALSPPDRPSEPDDPRRRWLIATVQHRTAGGLLPSLDQDDLAPLLREALRLRDRVDRLEEGLADGQDQSPAAVGPALPPEAPGLPSSQVLDAMAEFAGGAAHELNNPLAIIAGRAQLLRSREPDPDRRKDLQTIIDQARRAHQILRDLIYIARPPAPRRVPCLPDQVLRAVVDDLRGEADRRQVGLVFRPGKATGAVLSDPDALRHLADALIRNALEASAPGGLVVVRSIGEARSISWIVRDSGIGLDRERASRMFDPFYCGREAGRGLGLGLPRVARFVRSIGGAIRWRSAPGRGTILRIDLPVETDGERLGDGSRLRDVG</sequence>
<name>A0A432MPK3_9BACT</name>
<gene>
    <name evidence="11" type="ORF">TsocGM_03010</name>
</gene>
<dbReference type="InterPro" id="IPR036097">
    <property type="entry name" value="HisK_dim/P_sf"/>
</dbReference>
<evidence type="ECO:0000256" key="7">
    <source>
        <dbReference type="ARBA" id="ARBA00022840"/>
    </source>
</evidence>
<dbReference type="Pfam" id="PF00512">
    <property type="entry name" value="HisKA"/>
    <property type="match status" value="1"/>
</dbReference>
<evidence type="ECO:0000256" key="4">
    <source>
        <dbReference type="ARBA" id="ARBA00022679"/>
    </source>
</evidence>
<dbReference type="SUPFAM" id="SSF47384">
    <property type="entry name" value="Homodimeric domain of signal transducing histidine kinase"/>
    <property type="match status" value="1"/>
</dbReference>
<evidence type="ECO:0000256" key="5">
    <source>
        <dbReference type="ARBA" id="ARBA00022741"/>
    </source>
</evidence>
<dbReference type="GO" id="GO:0000155">
    <property type="term" value="F:phosphorelay sensor kinase activity"/>
    <property type="evidence" value="ECO:0007669"/>
    <property type="project" value="InterPro"/>
</dbReference>
<dbReference type="AlphaFoldDB" id="A0A432MPK3"/>
<dbReference type="EMBL" id="RYZH01000003">
    <property type="protein sequence ID" value="RUL89391.1"/>
    <property type="molecule type" value="Genomic_DNA"/>
</dbReference>
<dbReference type="SUPFAM" id="SSF109604">
    <property type="entry name" value="HD-domain/PDEase-like"/>
    <property type="match status" value="1"/>
</dbReference>
<evidence type="ECO:0000256" key="6">
    <source>
        <dbReference type="ARBA" id="ARBA00022777"/>
    </source>
</evidence>
<dbReference type="EC" id="2.7.13.3" evidence="2"/>
<dbReference type="InterPro" id="IPR036890">
    <property type="entry name" value="HATPase_C_sf"/>
</dbReference>
<feature type="region of interest" description="Disordered" evidence="9">
    <location>
        <begin position="1"/>
        <end position="30"/>
    </location>
</feature>
<evidence type="ECO:0000313" key="11">
    <source>
        <dbReference type="EMBL" id="RUL89391.1"/>
    </source>
</evidence>
<feature type="domain" description="Histidine kinase" evidence="10">
    <location>
        <begin position="326"/>
        <end position="534"/>
    </location>
</feature>
<dbReference type="GO" id="GO:0000156">
    <property type="term" value="F:phosphorelay response regulator activity"/>
    <property type="evidence" value="ECO:0007669"/>
    <property type="project" value="TreeGrafter"/>
</dbReference>
<evidence type="ECO:0000256" key="8">
    <source>
        <dbReference type="ARBA" id="ARBA00023012"/>
    </source>
</evidence>
<dbReference type="Pfam" id="PF02518">
    <property type="entry name" value="HATPase_c"/>
    <property type="match status" value="1"/>
</dbReference>
<keyword evidence="5" id="KW-0547">Nucleotide-binding</keyword>
<dbReference type="PANTHER" id="PTHR42878:SF7">
    <property type="entry name" value="SENSOR HISTIDINE KINASE GLRK"/>
    <property type="match status" value="1"/>
</dbReference>
<dbReference type="PRINTS" id="PR00344">
    <property type="entry name" value="BCTRLSENSOR"/>
</dbReference>
<feature type="region of interest" description="Disordered" evidence="9">
    <location>
        <begin position="288"/>
        <end position="313"/>
    </location>
</feature>
<dbReference type="InterPro" id="IPR003661">
    <property type="entry name" value="HisK_dim/P_dom"/>
</dbReference>
<dbReference type="CDD" id="cd00082">
    <property type="entry name" value="HisKA"/>
    <property type="match status" value="1"/>
</dbReference>
<evidence type="ECO:0000256" key="2">
    <source>
        <dbReference type="ARBA" id="ARBA00012438"/>
    </source>
</evidence>
<dbReference type="InterPro" id="IPR003594">
    <property type="entry name" value="HATPase_dom"/>
</dbReference>
<reference evidence="11 12" key="2">
    <citation type="submission" date="2019-01" db="EMBL/GenBank/DDBJ databases">
        <title>Tautonia sociabilis, a novel thermotolerant planctomycete of Isosphaeraceae family, isolated from a 4000 m deep subterranean habitat.</title>
        <authorList>
            <person name="Kovaleva O.L."/>
            <person name="Elcheninov A.G."/>
            <person name="Van Heerden E."/>
            <person name="Toshchakov S.V."/>
            <person name="Novikov A."/>
            <person name="Bonch-Osmolovskaya E.A."/>
            <person name="Kublanov I.V."/>
        </authorList>
    </citation>
    <scope>NUCLEOTIDE SEQUENCE [LARGE SCALE GENOMIC DNA]</scope>
    <source>
        <strain evidence="11 12">GM2012</strain>
    </source>
</reference>
<dbReference type="Proteomes" id="UP000280296">
    <property type="component" value="Unassembled WGS sequence"/>
</dbReference>
<dbReference type="Gene3D" id="3.30.565.10">
    <property type="entry name" value="Histidine kinase-like ATPase, C-terminal domain"/>
    <property type="match status" value="1"/>
</dbReference>
<keyword evidence="6 11" id="KW-0418">Kinase</keyword>
<accession>A0A432MPK3</accession>
<evidence type="ECO:0000256" key="3">
    <source>
        <dbReference type="ARBA" id="ARBA00022553"/>
    </source>
</evidence>
<evidence type="ECO:0000256" key="9">
    <source>
        <dbReference type="SAM" id="MobiDB-lite"/>
    </source>
</evidence>
<evidence type="ECO:0000256" key="1">
    <source>
        <dbReference type="ARBA" id="ARBA00000085"/>
    </source>
</evidence>
<keyword evidence="7" id="KW-0067">ATP-binding</keyword>
<dbReference type="SMART" id="SM00388">
    <property type="entry name" value="HisKA"/>
    <property type="match status" value="1"/>
</dbReference>
<keyword evidence="12" id="KW-1185">Reference proteome</keyword>
<organism evidence="11 12">
    <name type="scientific">Tautonia sociabilis</name>
    <dbReference type="NCBI Taxonomy" id="2080755"/>
    <lineage>
        <taxon>Bacteria</taxon>
        <taxon>Pseudomonadati</taxon>
        <taxon>Planctomycetota</taxon>
        <taxon>Planctomycetia</taxon>
        <taxon>Isosphaerales</taxon>
        <taxon>Isosphaeraceae</taxon>
        <taxon>Tautonia</taxon>
    </lineage>
</organism>
<dbReference type="InterPro" id="IPR005467">
    <property type="entry name" value="His_kinase_dom"/>
</dbReference>
<keyword evidence="3" id="KW-0597">Phosphoprotein</keyword>
<dbReference type="Pfam" id="PF08668">
    <property type="entry name" value="HDOD"/>
    <property type="match status" value="1"/>
</dbReference>